<keyword evidence="7" id="KW-0663">Pyridoxal phosphate</keyword>
<dbReference type="SUPFAM" id="SSF53686">
    <property type="entry name" value="Tryptophan synthase beta subunit-like PLP-dependent enzymes"/>
    <property type="match status" value="1"/>
</dbReference>
<dbReference type="Proteomes" id="UP000193642">
    <property type="component" value="Unassembled WGS sequence"/>
</dbReference>
<protein>
    <submittedName>
        <fullName evidence="10">Pyridoxal-5'-phosphate-dependent enzyme</fullName>
    </submittedName>
</protein>
<dbReference type="Pfam" id="PF00291">
    <property type="entry name" value="PALP"/>
    <property type="match status" value="1"/>
</dbReference>
<evidence type="ECO:0000313" key="10">
    <source>
        <dbReference type="EMBL" id="ORY44930.1"/>
    </source>
</evidence>
<comment type="caution">
    <text evidence="10">The sequence shown here is derived from an EMBL/GenBank/DDBJ whole genome shotgun (WGS) entry which is preliminary data.</text>
</comment>
<organism evidence="10 11">
    <name type="scientific">Rhizoclosmatium globosum</name>
    <dbReference type="NCBI Taxonomy" id="329046"/>
    <lineage>
        <taxon>Eukaryota</taxon>
        <taxon>Fungi</taxon>
        <taxon>Fungi incertae sedis</taxon>
        <taxon>Chytridiomycota</taxon>
        <taxon>Chytridiomycota incertae sedis</taxon>
        <taxon>Chytridiomycetes</taxon>
        <taxon>Chytridiales</taxon>
        <taxon>Chytriomycetaceae</taxon>
        <taxon>Rhizoclosmatium</taxon>
    </lineage>
</organism>
<evidence type="ECO:0000313" key="11">
    <source>
        <dbReference type="Proteomes" id="UP000193642"/>
    </source>
</evidence>
<dbReference type="InterPro" id="IPR000634">
    <property type="entry name" value="Ser/Thr_deHydtase_PyrdxlP-BS"/>
</dbReference>
<accession>A0A1Y2CD04</accession>
<evidence type="ECO:0000256" key="7">
    <source>
        <dbReference type="ARBA" id="ARBA00022898"/>
    </source>
</evidence>
<dbReference type="PANTHER" id="PTHR43050">
    <property type="entry name" value="SERINE / THREONINE RACEMASE FAMILY MEMBER"/>
    <property type="match status" value="1"/>
</dbReference>
<reference evidence="10 11" key="1">
    <citation type="submission" date="2016-07" db="EMBL/GenBank/DDBJ databases">
        <title>Pervasive Adenine N6-methylation of Active Genes in Fungi.</title>
        <authorList>
            <consortium name="DOE Joint Genome Institute"/>
            <person name="Mondo S.J."/>
            <person name="Dannebaum R.O."/>
            <person name="Kuo R.C."/>
            <person name="Labutti K."/>
            <person name="Haridas S."/>
            <person name="Kuo A."/>
            <person name="Salamov A."/>
            <person name="Ahrendt S.R."/>
            <person name="Lipzen A."/>
            <person name="Sullivan W."/>
            <person name="Andreopoulos W.B."/>
            <person name="Clum A."/>
            <person name="Lindquist E."/>
            <person name="Daum C."/>
            <person name="Ramamoorthy G.K."/>
            <person name="Gryganskyi A."/>
            <person name="Culley D."/>
            <person name="Magnuson J.K."/>
            <person name="James T.Y."/>
            <person name="O'Malley M.A."/>
            <person name="Stajich J.E."/>
            <person name="Spatafora J.W."/>
            <person name="Visel A."/>
            <person name="Grigoriev I.V."/>
        </authorList>
    </citation>
    <scope>NUCLEOTIDE SEQUENCE [LARGE SCALE GENOMIC DNA]</scope>
    <source>
        <strain evidence="10 11">JEL800</strain>
    </source>
</reference>
<gene>
    <name evidence="10" type="ORF">BCR33DRAFT_758044</name>
</gene>
<dbReference type="CDD" id="cd01562">
    <property type="entry name" value="Thr-dehyd"/>
    <property type="match status" value="1"/>
</dbReference>
<keyword evidence="11" id="KW-1185">Reference proteome</keyword>
<comment type="similarity">
    <text evidence="5">Belongs to the serine/threonine dehydratase family.</text>
</comment>
<dbReference type="STRING" id="329046.A0A1Y2CD04"/>
<sequence length="336" mass="36068">MTKSYAVSLADVQEAAKRISGHAHVTPVMTCGTLDDIASAGAATPRKLFFKCENLQKVGAFKFRGAYNAISQIPEDQRWKGVVTQSSGNHAQAVALTCKLLGIKATIVMPHTAPKAKVNGVIGYGGKIVHCEPTKESRDQTAQKIVDETGAIFIHPFENPHVMAGQGTLMLELLTQTQSLGTQLDAAIVPCGGGGMLSGTAVAGKGIQKDLKVFGAEPENVDDCKRSFKRGVKLLQHEASGKTIADGLMTVIGEPNWEVIRDYVDDVFSVTEEQIVEAMRLVWERMKVIIEPSAAVGVAVALFNEDFKKLEVENVGIVFTGGNLDLGVPLPWVSRL</sequence>
<dbReference type="PANTHER" id="PTHR43050:SF1">
    <property type="entry name" value="SERINE RACEMASE"/>
    <property type="match status" value="1"/>
</dbReference>
<dbReference type="GO" id="GO:0000287">
    <property type="term" value="F:magnesium ion binding"/>
    <property type="evidence" value="ECO:0007669"/>
    <property type="project" value="TreeGrafter"/>
</dbReference>
<comment type="cofactor">
    <cofactor evidence="3">
        <name>Mn(2+)</name>
        <dbReference type="ChEBI" id="CHEBI:29035"/>
    </cofactor>
</comment>
<dbReference type="EMBL" id="MCGO01000021">
    <property type="protein sequence ID" value="ORY44930.1"/>
    <property type="molecule type" value="Genomic_DNA"/>
</dbReference>
<evidence type="ECO:0000256" key="6">
    <source>
        <dbReference type="ARBA" id="ARBA00022842"/>
    </source>
</evidence>
<feature type="domain" description="Tryptophan synthase beta chain-like PALP" evidence="9">
    <location>
        <begin position="21"/>
        <end position="321"/>
    </location>
</feature>
<dbReference type="FunFam" id="3.40.50.1100:FF:000005">
    <property type="entry name" value="Threonine dehydratase catabolic"/>
    <property type="match status" value="1"/>
</dbReference>
<comment type="cofactor">
    <cofactor evidence="2">
        <name>pyridoxal 5'-phosphate</name>
        <dbReference type="ChEBI" id="CHEBI:597326"/>
    </cofactor>
</comment>
<evidence type="ECO:0000256" key="5">
    <source>
        <dbReference type="ARBA" id="ARBA00010869"/>
    </source>
</evidence>
<dbReference type="GO" id="GO:0030378">
    <property type="term" value="F:serine racemase activity"/>
    <property type="evidence" value="ECO:0007669"/>
    <property type="project" value="TreeGrafter"/>
</dbReference>
<evidence type="ECO:0000256" key="3">
    <source>
        <dbReference type="ARBA" id="ARBA00001936"/>
    </source>
</evidence>
<evidence type="ECO:0000256" key="1">
    <source>
        <dbReference type="ARBA" id="ARBA00001913"/>
    </source>
</evidence>
<dbReference type="GO" id="GO:0030170">
    <property type="term" value="F:pyridoxal phosphate binding"/>
    <property type="evidence" value="ECO:0007669"/>
    <property type="project" value="InterPro"/>
</dbReference>
<dbReference type="OrthoDB" id="271064at2759"/>
<keyword evidence="6" id="KW-0460">Magnesium</keyword>
<dbReference type="AlphaFoldDB" id="A0A1Y2CD04"/>
<dbReference type="GO" id="GO:0018114">
    <property type="term" value="F:threonine racemase activity"/>
    <property type="evidence" value="ECO:0007669"/>
    <property type="project" value="TreeGrafter"/>
</dbReference>
<comment type="cofactor">
    <cofactor evidence="1">
        <name>Ca(2+)</name>
        <dbReference type="ChEBI" id="CHEBI:29108"/>
    </cofactor>
</comment>
<dbReference type="GO" id="GO:0003941">
    <property type="term" value="F:L-serine ammonia-lyase activity"/>
    <property type="evidence" value="ECO:0007669"/>
    <property type="project" value="TreeGrafter"/>
</dbReference>
<dbReference type="FunFam" id="3.40.50.1100:FF:000007">
    <property type="entry name" value="L-threonine dehydratase catabolic TdcB"/>
    <property type="match status" value="1"/>
</dbReference>
<comment type="cofactor">
    <cofactor evidence="4">
        <name>Mg(2+)</name>
        <dbReference type="ChEBI" id="CHEBI:18420"/>
    </cofactor>
</comment>
<evidence type="ECO:0000256" key="4">
    <source>
        <dbReference type="ARBA" id="ARBA00001946"/>
    </source>
</evidence>
<evidence type="ECO:0000259" key="9">
    <source>
        <dbReference type="Pfam" id="PF00291"/>
    </source>
</evidence>
<dbReference type="PROSITE" id="PS00165">
    <property type="entry name" value="DEHYDRATASE_SER_THR"/>
    <property type="match status" value="1"/>
</dbReference>
<dbReference type="GO" id="GO:0070179">
    <property type="term" value="P:D-serine biosynthetic process"/>
    <property type="evidence" value="ECO:0007669"/>
    <property type="project" value="TreeGrafter"/>
</dbReference>
<evidence type="ECO:0000256" key="2">
    <source>
        <dbReference type="ARBA" id="ARBA00001933"/>
    </source>
</evidence>
<evidence type="ECO:0000256" key="8">
    <source>
        <dbReference type="ARBA" id="ARBA00023239"/>
    </source>
</evidence>
<name>A0A1Y2CD04_9FUNG</name>
<dbReference type="Gene3D" id="3.40.50.1100">
    <property type="match status" value="2"/>
</dbReference>
<dbReference type="InterPro" id="IPR036052">
    <property type="entry name" value="TrpB-like_PALP_sf"/>
</dbReference>
<keyword evidence="8" id="KW-0456">Lyase</keyword>
<dbReference type="GO" id="GO:0005524">
    <property type="term" value="F:ATP binding"/>
    <property type="evidence" value="ECO:0007669"/>
    <property type="project" value="TreeGrafter"/>
</dbReference>
<dbReference type="InterPro" id="IPR001926">
    <property type="entry name" value="TrpB-like_PALP"/>
</dbReference>
<proteinExistence type="inferred from homology"/>